<organism evidence="1">
    <name type="scientific">termite gut metagenome</name>
    <dbReference type="NCBI Taxonomy" id="433724"/>
    <lineage>
        <taxon>unclassified sequences</taxon>
        <taxon>metagenomes</taxon>
        <taxon>organismal metagenomes</taxon>
    </lineage>
</organism>
<evidence type="ECO:0000313" key="1">
    <source>
        <dbReference type="EMBL" id="KAA6322226.1"/>
    </source>
</evidence>
<name>A0A5J4QJT7_9ZZZZ</name>
<dbReference type="AlphaFoldDB" id="A0A5J4QJT7"/>
<accession>A0A5J4QJT7</accession>
<proteinExistence type="predicted"/>
<sequence>MERTTLAIHFEDRSGNEFERLTFAFVSRQRNWDSIEWIGQTGGDGGRDIWGQFDKESYCYQCANYRSLTFKKAKEDIDKLVKHITIPDNFILVCGGRVTADIRKKVIEYAKSVSIKTATVWTGVEFEEFIRKDTSELIKRFVEGERFPDTAFELIKFATIINAKNENDIVDLIAECFDRPAFTTMFYRESNIPDFEKAIKDTIEVLNTGVHRLRDGTIIRTIPSRHRISDEELKKELAIITKLIVKLRDNFIELKRKKEIKPCGCNQPDCPVYMLSDNACRVMDNSRQEIFAKFKKIKPEFNLELD</sequence>
<dbReference type="EMBL" id="SNRY01003099">
    <property type="protein sequence ID" value="KAA6322226.1"/>
    <property type="molecule type" value="Genomic_DNA"/>
</dbReference>
<gene>
    <name evidence="1" type="ORF">EZS27_028207</name>
</gene>
<protein>
    <submittedName>
        <fullName evidence="1">Uncharacterized protein</fullName>
    </submittedName>
</protein>
<reference evidence="1" key="1">
    <citation type="submission" date="2019-03" db="EMBL/GenBank/DDBJ databases">
        <title>Single cell metagenomics reveals metabolic interactions within the superorganism composed of flagellate Streblomastix strix and complex community of Bacteroidetes bacteria on its surface.</title>
        <authorList>
            <person name="Treitli S.C."/>
            <person name="Kolisko M."/>
            <person name="Husnik F."/>
            <person name="Keeling P."/>
            <person name="Hampl V."/>
        </authorList>
    </citation>
    <scope>NUCLEOTIDE SEQUENCE</scope>
    <source>
        <strain evidence="1">STM</strain>
    </source>
</reference>
<comment type="caution">
    <text evidence="1">The sequence shown here is derived from an EMBL/GenBank/DDBJ whole genome shotgun (WGS) entry which is preliminary data.</text>
</comment>